<keyword evidence="9" id="KW-1185">Reference proteome</keyword>
<evidence type="ECO:0000313" key="8">
    <source>
        <dbReference type="EMBL" id="EDV21875.1"/>
    </source>
</evidence>
<dbReference type="InterPro" id="IPR001898">
    <property type="entry name" value="SLC13A/DASS"/>
</dbReference>
<sequence>KSVLIILIPILLLPLPIVGQSRIASTAYAVIIIASFWVLELVPLAVTALLPIFLFPILGVLPSKDVVPNYFNNTIGLFVGGLTVAVAIEHTNFHKRIALYVLVLLGAKPHFLFLGFMIVTAFLSMWISNSATAAMMIPIATAVISELSKNVSTDDNNESTVENEDKDGDQAIQSGTSIKQKELLRRNSNDLTVQVAASGEANSDDEGSITFNRENKPVLSKKKFDKVVKGLILCVPYAANIGGIATLTGTPPNLVLSGIASDMYPKAPQIDFARWFVYGCPTMIIVLFVAWLWLVFFFAYDDHSWRGIIRFFTCNRVYRQEGPDRSWDTASARKVIQIEYKKLGKMTYQEWVVGILGIVLVLLWLTRNPGFIPGWAALFPKGYVSDATSAILIAFLLHMIPDIPPWKYNFFNPPKRVGRILTFDVTQRNLSWNVILLLGGSFALAKACELSGLSNWLGQQMNVFSSLAPFLVQLLICIIICFLTEIMSNTATATIFLPLVGQLAQSMNVNPYYFMLPTTVAASFAFMLPAATPPNAIAFSSGYVRSIDMVKTGLMMNFIGILILVAITNTLGIAAFNLSHFPEWAY</sequence>
<feature type="transmembrane region" description="Helical" evidence="6">
    <location>
        <begin position="230"/>
        <end position="255"/>
    </location>
</feature>
<dbReference type="PANTHER" id="PTHR10283:SF82">
    <property type="entry name" value="SOLUTE CARRIER FAMILY 13 MEMBER 2"/>
    <property type="match status" value="1"/>
</dbReference>
<feature type="transmembrane region" description="Helical" evidence="6">
    <location>
        <begin position="275"/>
        <end position="300"/>
    </location>
</feature>
<keyword evidence="5 6" id="KW-0472">Membrane</keyword>
<feature type="chain" id="PRO_5002797362" evidence="7">
    <location>
        <begin position="20"/>
        <end position="586"/>
    </location>
</feature>
<dbReference type="EMBL" id="DS985251">
    <property type="protein sequence ID" value="EDV21875.1"/>
    <property type="molecule type" value="Genomic_DNA"/>
</dbReference>
<dbReference type="GeneID" id="6756834"/>
<dbReference type="KEGG" id="tad:TRIADDRAFT_12696"/>
<comment type="similarity">
    <text evidence="2">Belongs to the SLC13A/DASS transporter (TC 2.A.47) family. NADC subfamily.</text>
</comment>
<dbReference type="AlphaFoldDB" id="B3S5W1"/>
<feature type="transmembrane region" description="Helical" evidence="6">
    <location>
        <begin position="29"/>
        <end position="58"/>
    </location>
</feature>
<feature type="non-terminal residue" evidence="8">
    <location>
        <position position="586"/>
    </location>
</feature>
<dbReference type="Proteomes" id="UP000009022">
    <property type="component" value="Unassembled WGS sequence"/>
</dbReference>
<evidence type="ECO:0000256" key="6">
    <source>
        <dbReference type="SAM" id="Phobius"/>
    </source>
</evidence>
<keyword evidence="3 6" id="KW-0812">Transmembrane</keyword>
<evidence type="ECO:0000256" key="2">
    <source>
        <dbReference type="ARBA" id="ARBA00006772"/>
    </source>
</evidence>
<dbReference type="Pfam" id="PF00939">
    <property type="entry name" value="Na_sulph_symp"/>
    <property type="match status" value="1"/>
</dbReference>
<dbReference type="HOGENOM" id="CLU_005170_9_1_1"/>
<evidence type="ECO:0000313" key="9">
    <source>
        <dbReference type="Proteomes" id="UP000009022"/>
    </source>
</evidence>
<evidence type="ECO:0000256" key="3">
    <source>
        <dbReference type="ARBA" id="ARBA00022692"/>
    </source>
</evidence>
<feature type="non-terminal residue" evidence="8">
    <location>
        <position position="1"/>
    </location>
</feature>
<proteinExistence type="inferred from homology"/>
<dbReference type="GO" id="GO:0005886">
    <property type="term" value="C:plasma membrane"/>
    <property type="evidence" value="ECO:0000318"/>
    <property type="project" value="GO_Central"/>
</dbReference>
<name>B3S5W1_TRIAD</name>
<reference evidence="8 9" key="1">
    <citation type="journal article" date="2008" name="Nature">
        <title>The Trichoplax genome and the nature of placozoans.</title>
        <authorList>
            <person name="Srivastava M."/>
            <person name="Begovic E."/>
            <person name="Chapman J."/>
            <person name="Putnam N.H."/>
            <person name="Hellsten U."/>
            <person name="Kawashima T."/>
            <person name="Kuo A."/>
            <person name="Mitros T."/>
            <person name="Salamov A."/>
            <person name="Carpenter M.L."/>
            <person name="Signorovitch A.Y."/>
            <person name="Moreno M.A."/>
            <person name="Kamm K."/>
            <person name="Grimwood J."/>
            <person name="Schmutz J."/>
            <person name="Shapiro H."/>
            <person name="Grigoriev I.V."/>
            <person name="Buss L.W."/>
            <person name="Schierwater B."/>
            <person name="Dellaporta S.L."/>
            <person name="Rokhsar D.S."/>
        </authorList>
    </citation>
    <scope>NUCLEOTIDE SEQUENCE [LARGE SCALE GENOMIC DNA]</scope>
    <source>
        <strain evidence="8 9">Grell-BS-1999</strain>
    </source>
</reference>
<feature type="transmembrane region" description="Helical" evidence="6">
    <location>
        <begin position="467"/>
        <end position="500"/>
    </location>
</feature>
<feature type="transmembrane region" description="Helical" evidence="6">
    <location>
        <begin position="552"/>
        <end position="576"/>
    </location>
</feature>
<feature type="transmembrane region" description="Helical" evidence="6">
    <location>
        <begin position="100"/>
        <end position="127"/>
    </location>
</feature>
<dbReference type="FunCoup" id="B3S5W1">
    <property type="interactions" value="617"/>
</dbReference>
<evidence type="ECO:0000256" key="1">
    <source>
        <dbReference type="ARBA" id="ARBA00004141"/>
    </source>
</evidence>
<protein>
    <submittedName>
        <fullName evidence="8">Uncharacterized protein</fullName>
    </submittedName>
</protein>
<dbReference type="STRING" id="10228.B3S5W1"/>
<dbReference type="GO" id="GO:0022857">
    <property type="term" value="F:transmembrane transporter activity"/>
    <property type="evidence" value="ECO:0000318"/>
    <property type="project" value="GO_Central"/>
</dbReference>
<dbReference type="GO" id="GO:0055085">
    <property type="term" value="P:transmembrane transport"/>
    <property type="evidence" value="ECO:0000318"/>
    <property type="project" value="GO_Central"/>
</dbReference>
<keyword evidence="7" id="KW-0732">Signal</keyword>
<evidence type="ECO:0000256" key="4">
    <source>
        <dbReference type="ARBA" id="ARBA00022989"/>
    </source>
</evidence>
<dbReference type="GO" id="GO:0005310">
    <property type="term" value="F:dicarboxylic acid transmembrane transporter activity"/>
    <property type="evidence" value="ECO:0007669"/>
    <property type="project" value="UniProtKB-ARBA"/>
</dbReference>
<comment type="subcellular location">
    <subcellularLocation>
        <location evidence="1">Membrane</location>
        <topology evidence="1">Multi-pass membrane protein</topology>
    </subcellularLocation>
</comment>
<organism evidence="8 9">
    <name type="scientific">Trichoplax adhaerens</name>
    <name type="common">Trichoplax reptans</name>
    <dbReference type="NCBI Taxonomy" id="10228"/>
    <lineage>
        <taxon>Eukaryota</taxon>
        <taxon>Metazoa</taxon>
        <taxon>Placozoa</taxon>
        <taxon>Uniplacotomia</taxon>
        <taxon>Trichoplacea</taxon>
        <taxon>Trichoplacidae</taxon>
        <taxon>Trichoplax</taxon>
    </lineage>
</organism>
<evidence type="ECO:0000256" key="5">
    <source>
        <dbReference type="ARBA" id="ARBA00023136"/>
    </source>
</evidence>
<dbReference type="eggNOG" id="KOG1281">
    <property type="taxonomic scope" value="Eukaryota"/>
</dbReference>
<dbReference type="CTD" id="6756834"/>
<keyword evidence="4 6" id="KW-1133">Transmembrane helix</keyword>
<feature type="transmembrane region" description="Helical" evidence="6">
    <location>
        <begin position="351"/>
        <end position="367"/>
    </location>
</feature>
<feature type="transmembrane region" description="Helical" evidence="6">
    <location>
        <begin position="512"/>
        <end position="532"/>
    </location>
</feature>
<dbReference type="GO" id="GO:0015556">
    <property type="term" value="F:C4-dicarboxylate transmembrane transporter activity"/>
    <property type="evidence" value="ECO:0007669"/>
    <property type="project" value="UniProtKB-ARBA"/>
</dbReference>
<dbReference type="PhylomeDB" id="B3S5W1"/>
<feature type="transmembrane region" description="Helical" evidence="6">
    <location>
        <begin position="387"/>
        <end position="408"/>
    </location>
</feature>
<feature type="signal peptide" evidence="7">
    <location>
        <begin position="1"/>
        <end position="19"/>
    </location>
</feature>
<dbReference type="RefSeq" id="XP_002115512.1">
    <property type="nucleotide sequence ID" value="XM_002115476.1"/>
</dbReference>
<accession>B3S5W1</accession>
<feature type="transmembrane region" description="Helical" evidence="6">
    <location>
        <begin position="429"/>
        <end position="447"/>
    </location>
</feature>
<feature type="transmembrane region" description="Helical" evidence="6">
    <location>
        <begin position="70"/>
        <end position="88"/>
    </location>
</feature>
<dbReference type="PANTHER" id="PTHR10283">
    <property type="entry name" value="SOLUTE CARRIER FAMILY 13 MEMBER"/>
    <property type="match status" value="1"/>
</dbReference>
<gene>
    <name evidence="8" type="ORF">TRIADDRAFT_12696</name>
</gene>
<dbReference type="OMA" id="ASKHIEW"/>
<dbReference type="OrthoDB" id="6493944at2759"/>
<dbReference type="InParanoid" id="B3S5W1"/>
<evidence type="ECO:0000256" key="7">
    <source>
        <dbReference type="SAM" id="SignalP"/>
    </source>
</evidence>
<dbReference type="CDD" id="cd01115">
    <property type="entry name" value="SLC13_permease"/>
    <property type="match status" value="1"/>
</dbReference>